<reference evidence="1" key="1">
    <citation type="submission" date="2018-06" db="EMBL/GenBank/DDBJ databases">
        <authorList>
            <person name="Zhirakovskaya E."/>
        </authorList>
    </citation>
    <scope>NUCLEOTIDE SEQUENCE</scope>
</reference>
<sequence>MRVVEHKELFFRSAWAKYDDLREGKALHLVSKKEQINSLEVDYRQMQPMFFKQPPEFKRMIEGLKVLEGKINKLLAKHNLSKS</sequence>
<gene>
    <name evidence="1" type="ORF">MNBD_BACTEROID05-147</name>
</gene>
<name>A0A3B0U598_9ZZZZ</name>
<dbReference type="EMBL" id="UOEN01000487">
    <property type="protein sequence ID" value="VAW19619.1"/>
    <property type="molecule type" value="Genomic_DNA"/>
</dbReference>
<accession>A0A3B0U598</accession>
<proteinExistence type="predicted"/>
<evidence type="ECO:0000313" key="1">
    <source>
        <dbReference type="EMBL" id="VAW19619.1"/>
    </source>
</evidence>
<dbReference type="AlphaFoldDB" id="A0A3B0U598"/>
<organism evidence="1">
    <name type="scientific">hydrothermal vent metagenome</name>
    <dbReference type="NCBI Taxonomy" id="652676"/>
    <lineage>
        <taxon>unclassified sequences</taxon>
        <taxon>metagenomes</taxon>
        <taxon>ecological metagenomes</taxon>
    </lineage>
</organism>
<protein>
    <submittedName>
        <fullName evidence="1">Uncharacterized protein</fullName>
    </submittedName>
</protein>